<keyword evidence="7 9" id="KW-0456">Lyase</keyword>
<dbReference type="GO" id="GO:0004834">
    <property type="term" value="F:tryptophan synthase activity"/>
    <property type="evidence" value="ECO:0007669"/>
    <property type="project" value="UniProtKB-UniRule"/>
</dbReference>
<dbReference type="NCBIfam" id="TIGR00262">
    <property type="entry name" value="trpA"/>
    <property type="match status" value="1"/>
</dbReference>
<evidence type="ECO:0000256" key="3">
    <source>
        <dbReference type="ARBA" id="ARBA00011270"/>
    </source>
</evidence>
<dbReference type="InterPro" id="IPR002028">
    <property type="entry name" value="Trp_synthase_suA"/>
</dbReference>
<comment type="function">
    <text evidence="1 9">The alpha subunit is responsible for the aldol cleavage of indoleglycerol phosphate to indole and glyceraldehyde 3-phosphate.</text>
</comment>
<feature type="active site" description="Proton acceptor" evidence="9">
    <location>
        <position position="42"/>
    </location>
</feature>
<comment type="pathway">
    <text evidence="2 9">Amino-acid biosynthesis; L-tryptophan biosynthesis; L-tryptophan from chorismate: step 5/5.</text>
</comment>
<comment type="subunit">
    <text evidence="3 9">Tetramer of two alpha and two beta chains.</text>
</comment>
<dbReference type="AlphaFoldDB" id="A0A1V4EV70"/>
<dbReference type="InterPro" id="IPR011060">
    <property type="entry name" value="RibuloseP-bd_barrel"/>
</dbReference>
<sequence length="266" mass="28184">MADALSKKRGAGFIPFLSAGDPDAETSFQLLTQLAAFSSVIEVGIPYSDPLADGPVIQDGSLRAQKQGMNLPKALQLIARVRAVTDVPIVVFTYVNPVLSYGAKELAKACQEVGADGMIVPDLPHEEAGDLRQALQERGLALIPLVSLTSGERIETIARAASGFVYCVSSLGVTGERQGFSSDLRAFVERVREYSSVPVAVGFGVSQPEQVRELSDYTDGIVVGSALVRRCAAIAEAIQNGDSIGAQREQDELIAFAKSLAKIACE</sequence>
<dbReference type="EMBL" id="MWPS01000016">
    <property type="protein sequence ID" value="OPG16664.1"/>
    <property type="molecule type" value="Genomic_DNA"/>
</dbReference>
<dbReference type="PANTHER" id="PTHR43406">
    <property type="entry name" value="TRYPTOPHAN SYNTHASE, ALPHA CHAIN"/>
    <property type="match status" value="1"/>
</dbReference>
<comment type="catalytic activity">
    <reaction evidence="8 9">
        <text>(1S,2R)-1-C-(indol-3-yl)glycerol 3-phosphate + L-serine = D-glyceraldehyde 3-phosphate + L-tryptophan + H2O</text>
        <dbReference type="Rhea" id="RHEA:10532"/>
        <dbReference type="ChEBI" id="CHEBI:15377"/>
        <dbReference type="ChEBI" id="CHEBI:33384"/>
        <dbReference type="ChEBI" id="CHEBI:57912"/>
        <dbReference type="ChEBI" id="CHEBI:58866"/>
        <dbReference type="ChEBI" id="CHEBI:59776"/>
        <dbReference type="EC" id="4.2.1.20"/>
    </reaction>
</comment>
<evidence type="ECO:0000256" key="5">
    <source>
        <dbReference type="ARBA" id="ARBA00022822"/>
    </source>
</evidence>
<evidence type="ECO:0000256" key="10">
    <source>
        <dbReference type="RuleBase" id="RU003662"/>
    </source>
</evidence>
<evidence type="ECO:0000256" key="7">
    <source>
        <dbReference type="ARBA" id="ARBA00023239"/>
    </source>
</evidence>
<protein>
    <recommendedName>
        <fullName evidence="9">Tryptophan synthase alpha chain</fullName>
        <ecNumber evidence="9">4.2.1.20</ecNumber>
    </recommendedName>
</protein>
<dbReference type="GO" id="GO:0005829">
    <property type="term" value="C:cytosol"/>
    <property type="evidence" value="ECO:0007669"/>
    <property type="project" value="TreeGrafter"/>
</dbReference>
<keyword evidence="6 9" id="KW-0057">Aromatic amino acid biosynthesis</keyword>
<reference evidence="11 12" key="1">
    <citation type="submission" date="2017-02" db="EMBL/GenBank/DDBJ databases">
        <title>Draft genome of Acidibacillus ferrooxidans Huett2.</title>
        <authorList>
            <person name="Schopf S."/>
        </authorList>
    </citation>
    <scope>NUCLEOTIDE SEQUENCE [LARGE SCALE GENOMIC DNA]</scope>
    <source>
        <strain evidence="11 12">Huett2</strain>
    </source>
</reference>
<dbReference type="EC" id="4.2.1.20" evidence="9"/>
<keyword evidence="5 9" id="KW-0822">Tryptophan biosynthesis</keyword>
<evidence type="ECO:0000256" key="8">
    <source>
        <dbReference type="ARBA" id="ARBA00049047"/>
    </source>
</evidence>
<dbReference type="UniPathway" id="UPA00035">
    <property type="reaction ID" value="UER00044"/>
</dbReference>
<dbReference type="CDD" id="cd04724">
    <property type="entry name" value="Tryptophan_synthase_alpha"/>
    <property type="match status" value="1"/>
</dbReference>
<evidence type="ECO:0000256" key="2">
    <source>
        <dbReference type="ARBA" id="ARBA00004733"/>
    </source>
</evidence>
<dbReference type="Proteomes" id="UP000190229">
    <property type="component" value="Unassembled WGS sequence"/>
</dbReference>
<dbReference type="InterPro" id="IPR018204">
    <property type="entry name" value="Trp_synthase_alpha_AS"/>
</dbReference>
<accession>A0A1V4EV70</accession>
<evidence type="ECO:0000256" key="6">
    <source>
        <dbReference type="ARBA" id="ARBA00023141"/>
    </source>
</evidence>
<comment type="similarity">
    <text evidence="9 10">Belongs to the TrpA family.</text>
</comment>
<evidence type="ECO:0000256" key="9">
    <source>
        <dbReference type="HAMAP-Rule" id="MF_00131"/>
    </source>
</evidence>
<dbReference type="HAMAP" id="MF_00131">
    <property type="entry name" value="Trp_synth_alpha"/>
    <property type="match status" value="1"/>
</dbReference>
<evidence type="ECO:0000256" key="1">
    <source>
        <dbReference type="ARBA" id="ARBA00003365"/>
    </source>
</evidence>
<keyword evidence="4 9" id="KW-0028">Amino-acid biosynthesis</keyword>
<dbReference type="FunFam" id="3.20.20.70:FF:000037">
    <property type="entry name" value="Tryptophan synthase alpha chain"/>
    <property type="match status" value="1"/>
</dbReference>
<comment type="caution">
    <text evidence="11">The sequence shown here is derived from an EMBL/GenBank/DDBJ whole genome shotgun (WGS) entry which is preliminary data.</text>
</comment>
<evidence type="ECO:0000313" key="11">
    <source>
        <dbReference type="EMBL" id="OPG16664.1"/>
    </source>
</evidence>
<dbReference type="SUPFAM" id="SSF51366">
    <property type="entry name" value="Ribulose-phoshate binding barrel"/>
    <property type="match status" value="1"/>
</dbReference>
<dbReference type="Pfam" id="PF00290">
    <property type="entry name" value="Trp_syntA"/>
    <property type="match status" value="1"/>
</dbReference>
<keyword evidence="12" id="KW-1185">Reference proteome</keyword>
<dbReference type="PANTHER" id="PTHR43406:SF1">
    <property type="entry name" value="TRYPTOPHAN SYNTHASE ALPHA CHAIN, CHLOROPLASTIC"/>
    <property type="match status" value="1"/>
</dbReference>
<evidence type="ECO:0000256" key="4">
    <source>
        <dbReference type="ARBA" id="ARBA00022605"/>
    </source>
</evidence>
<feature type="active site" description="Proton acceptor" evidence="9">
    <location>
        <position position="53"/>
    </location>
</feature>
<proteinExistence type="inferred from homology"/>
<dbReference type="InterPro" id="IPR013785">
    <property type="entry name" value="Aldolase_TIM"/>
</dbReference>
<dbReference type="PROSITE" id="PS00167">
    <property type="entry name" value="TRP_SYNTHASE_ALPHA"/>
    <property type="match status" value="1"/>
</dbReference>
<evidence type="ECO:0000313" key="12">
    <source>
        <dbReference type="Proteomes" id="UP000190229"/>
    </source>
</evidence>
<organism evidence="11 12">
    <name type="scientific">Ferroacidibacillus organovorans</name>
    <dbReference type="NCBI Taxonomy" id="1765683"/>
    <lineage>
        <taxon>Bacteria</taxon>
        <taxon>Bacillati</taxon>
        <taxon>Bacillota</taxon>
        <taxon>Bacilli</taxon>
        <taxon>Bacillales</taxon>
        <taxon>Alicyclobacillaceae</taxon>
        <taxon>Ferroacidibacillus</taxon>
    </lineage>
</organism>
<gene>
    <name evidence="9" type="primary">trpA</name>
    <name evidence="11" type="ORF">B2M26_06620</name>
</gene>
<dbReference type="Gene3D" id="3.20.20.70">
    <property type="entry name" value="Aldolase class I"/>
    <property type="match status" value="1"/>
</dbReference>
<name>A0A1V4EV70_9BACL</name>